<organism evidence="2 3">
    <name type="scientific">Cryptolaemus montrouzieri</name>
    <dbReference type="NCBI Taxonomy" id="559131"/>
    <lineage>
        <taxon>Eukaryota</taxon>
        <taxon>Metazoa</taxon>
        <taxon>Ecdysozoa</taxon>
        <taxon>Arthropoda</taxon>
        <taxon>Hexapoda</taxon>
        <taxon>Insecta</taxon>
        <taxon>Pterygota</taxon>
        <taxon>Neoptera</taxon>
        <taxon>Endopterygota</taxon>
        <taxon>Coleoptera</taxon>
        <taxon>Polyphaga</taxon>
        <taxon>Cucujiformia</taxon>
        <taxon>Coccinelloidea</taxon>
        <taxon>Coccinellidae</taxon>
        <taxon>Scymninae</taxon>
        <taxon>Scymnini</taxon>
        <taxon>Cryptolaemus</taxon>
    </lineage>
</organism>
<accession>A0ABD2P8C9</accession>
<protein>
    <submittedName>
        <fullName evidence="2">Uncharacterized protein</fullName>
    </submittedName>
</protein>
<feature type="region of interest" description="Disordered" evidence="1">
    <location>
        <begin position="89"/>
        <end position="111"/>
    </location>
</feature>
<dbReference type="Proteomes" id="UP001516400">
    <property type="component" value="Unassembled WGS sequence"/>
</dbReference>
<evidence type="ECO:0000256" key="1">
    <source>
        <dbReference type="SAM" id="MobiDB-lite"/>
    </source>
</evidence>
<dbReference type="EMBL" id="JABFTP020000185">
    <property type="protein sequence ID" value="KAL3287203.1"/>
    <property type="molecule type" value="Genomic_DNA"/>
</dbReference>
<sequence>MHLYQMKMQGVISDEYYRRYDKIPKQVVRKAKILLNGSYIINSKNKSSATWNLVKSYTKNHRKVVSLLNNLQDGDIDYQKTVDKMNEMFIGPPPSSVTVDGGENKPERRNG</sequence>
<keyword evidence="3" id="KW-1185">Reference proteome</keyword>
<comment type="caution">
    <text evidence="2">The sequence shown here is derived from an EMBL/GenBank/DDBJ whole genome shotgun (WGS) entry which is preliminary data.</text>
</comment>
<reference evidence="2 3" key="1">
    <citation type="journal article" date="2021" name="BMC Biol.">
        <title>Horizontally acquired antibacterial genes associated with adaptive radiation of ladybird beetles.</title>
        <authorList>
            <person name="Li H.S."/>
            <person name="Tang X.F."/>
            <person name="Huang Y.H."/>
            <person name="Xu Z.Y."/>
            <person name="Chen M.L."/>
            <person name="Du X.Y."/>
            <person name="Qiu B.Y."/>
            <person name="Chen P.T."/>
            <person name="Zhang W."/>
            <person name="Slipinski A."/>
            <person name="Escalona H.E."/>
            <person name="Waterhouse R.M."/>
            <person name="Zwick A."/>
            <person name="Pang H."/>
        </authorList>
    </citation>
    <scope>NUCLEOTIDE SEQUENCE [LARGE SCALE GENOMIC DNA]</scope>
    <source>
        <strain evidence="2">SYSU2018</strain>
    </source>
</reference>
<feature type="compositionally biased region" description="Basic and acidic residues" evidence="1">
    <location>
        <begin position="102"/>
        <end position="111"/>
    </location>
</feature>
<proteinExistence type="predicted"/>
<name>A0ABD2P8C9_9CUCU</name>
<feature type="non-terminal residue" evidence="2">
    <location>
        <position position="111"/>
    </location>
</feature>
<dbReference type="AlphaFoldDB" id="A0ABD2P8C9"/>
<evidence type="ECO:0000313" key="2">
    <source>
        <dbReference type="EMBL" id="KAL3287203.1"/>
    </source>
</evidence>
<evidence type="ECO:0000313" key="3">
    <source>
        <dbReference type="Proteomes" id="UP001516400"/>
    </source>
</evidence>
<gene>
    <name evidence="2" type="ORF">HHI36_001680</name>
</gene>